<organism evidence="2">
    <name type="scientific">bioreactor metagenome</name>
    <dbReference type="NCBI Taxonomy" id="1076179"/>
    <lineage>
        <taxon>unclassified sequences</taxon>
        <taxon>metagenomes</taxon>
        <taxon>ecological metagenomes</taxon>
    </lineage>
</organism>
<protein>
    <submittedName>
        <fullName evidence="2">Uncharacterized protein</fullName>
    </submittedName>
</protein>
<reference evidence="2" key="1">
    <citation type="submission" date="2019-08" db="EMBL/GenBank/DDBJ databases">
        <authorList>
            <person name="Kucharzyk K."/>
            <person name="Murdoch R.W."/>
            <person name="Higgins S."/>
            <person name="Loffler F."/>
        </authorList>
    </citation>
    <scope>NUCLEOTIDE SEQUENCE</scope>
</reference>
<sequence>MLWTDRRRNSFAWGSAAKWQQLKQKPRSSMKLAFFRVIKLKKVTRRAYINCRPKQQSARCTNGVKKRFQRATQICARQKAYCNKRLKGSHGNREPLRSLPHGYGGAAVCTTPLPLSLEGSLPCQRCDRHGSAPPCRSFFRLHTPAIFQHCHLRQTPPPHSAALPAPPHMQNLRGLRPWRWPQKPRT</sequence>
<comment type="caution">
    <text evidence="2">The sequence shown here is derived from an EMBL/GenBank/DDBJ whole genome shotgun (WGS) entry which is preliminary data.</text>
</comment>
<feature type="region of interest" description="Disordered" evidence="1">
    <location>
        <begin position="157"/>
        <end position="186"/>
    </location>
</feature>
<feature type="compositionally biased region" description="Pro residues" evidence="1">
    <location>
        <begin position="157"/>
        <end position="167"/>
    </location>
</feature>
<proteinExistence type="predicted"/>
<dbReference type="EMBL" id="VSSQ01000506">
    <property type="protein sequence ID" value="MPL96355.1"/>
    <property type="molecule type" value="Genomic_DNA"/>
</dbReference>
<name>A0A644VY08_9ZZZZ</name>
<evidence type="ECO:0000256" key="1">
    <source>
        <dbReference type="SAM" id="MobiDB-lite"/>
    </source>
</evidence>
<dbReference type="AlphaFoldDB" id="A0A644VY08"/>
<evidence type="ECO:0000313" key="2">
    <source>
        <dbReference type="EMBL" id="MPL96355.1"/>
    </source>
</evidence>
<gene>
    <name evidence="2" type="ORF">SDC9_42533</name>
</gene>
<accession>A0A644VY08</accession>